<keyword evidence="5" id="KW-0732">Signal</keyword>
<keyword evidence="6" id="KW-0677">Repeat</keyword>
<name>A0AAD3NTZ6_CRYJA</name>
<dbReference type="Proteomes" id="UP001234787">
    <property type="component" value="Unassembled WGS sequence"/>
</dbReference>
<evidence type="ECO:0000256" key="7">
    <source>
        <dbReference type="ARBA" id="ARBA00023136"/>
    </source>
</evidence>
<evidence type="ECO:0000256" key="5">
    <source>
        <dbReference type="ARBA" id="ARBA00022729"/>
    </source>
</evidence>
<organism evidence="9 10">
    <name type="scientific">Cryptomeria japonica</name>
    <name type="common">Japanese cedar</name>
    <name type="synonym">Cupressus japonica</name>
    <dbReference type="NCBI Taxonomy" id="3369"/>
    <lineage>
        <taxon>Eukaryota</taxon>
        <taxon>Viridiplantae</taxon>
        <taxon>Streptophyta</taxon>
        <taxon>Embryophyta</taxon>
        <taxon>Tracheophyta</taxon>
        <taxon>Spermatophyta</taxon>
        <taxon>Pinopsida</taxon>
        <taxon>Pinidae</taxon>
        <taxon>Conifers II</taxon>
        <taxon>Cupressales</taxon>
        <taxon>Cupressaceae</taxon>
        <taxon>Cryptomeria</taxon>
    </lineage>
</organism>
<dbReference type="GO" id="GO:0005886">
    <property type="term" value="C:plasma membrane"/>
    <property type="evidence" value="ECO:0007669"/>
    <property type="project" value="UniProtKB-SubCell"/>
</dbReference>
<dbReference type="PANTHER" id="PTHR48053:SF71">
    <property type="entry name" value="LEUCINE RICH REPEAT FAMILY PROTEIN, EXPRESSED"/>
    <property type="match status" value="1"/>
</dbReference>
<sequence>MGLDGTISPVLGNLSSLRYLVLAGNYLTGTIPSQLGQLRNLWMLRLDNNQLQGTVPPGLSACRSLYYLALSYNQLHGSIPPELSLLKSLKYLYIGANSLTEYGLGGSVSTKGDVYSYGILILEMVTRKRPNDDMFVGDLNLQKWVRLAFPDRLTDIIDSELLNEVNENMEDDRCLLSFIHIGLLCTAESPSERPSIRDVAKTLGSLKPSSMGGAASSMLTATISELLKTNPTGTLAPDSQSSTF</sequence>
<dbReference type="AlphaFoldDB" id="A0AAD3NTZ6"/>
<keyword evidence="3" id="KW-1003">Cell membrane</keyword>
<dbReference type="InterPro" id="IPR001611">
    <property type="entry name" value="Leu-rich_rpt"/>
</dbReference>
<evidence type="ECO:0000256" key="2">
    <source>
        <dbReference type="ARBA" id="ARBA00004236"/>
    </source>
</evidence>
<dbReference type="PANTHER" id="PTHR48053">
    <property type="entry name" value="LEUCINE RICH REPEAT FAMILY PROTEIN, EXPRESSED"/>
    <property type="match status" value="1"/>
</dbReference>
<keyword evidence="10" id="KW-1185">Reference proteome</keyword>
<comment type="subcellular location">
    <subcellularLocation>
        <location evidence="2">Cell membrane</location>
    </subcellularLocation>
    <subcellularLocation>
        <location evidence="1">Membrane</location>
        <topology evidence="1">Single-pass membrane protein</topology>
    </subcellularLocation>
</comment>
<keyword evidence="4" id="KW-0433">Leucine-rich repeat</keyword>
<dbReference type="SUPFAM" id="SSF52058">
    <property type="entry name" value="L domain-like"/>
    <property type="match status" value="1"/>
</dbReference>
<dbReference type="InterPro" id="IPR051716">
    <property type="entry name" value="Plant_RL_S/T_kinase"/>
</dbReference>
<evidence type="ECO:0000313" key="9">
    <source>
        <dbReference type="EMBL" id="GLJ58770.1"/>
    </source>
</evidence>
<dbReference type="FunFam" id="3.80.10.10:FF:000299">
    <property type="entry name" value="Piriformospora indica-insensitive protein 2"/>
    <property type="match status" value="1"/>
</dbReference>
<gene>
    <name evidence="9" type="ORF">SUGI_1475530</name>
</gene>
<dbReference type="Gene3D" id="1.10.510.10">
    <property type="entry name" value="Transferase(Phosphotransferase) domain 1"/>
    <property type="match status" value="1"/>
</dbReference>
<evidence type="ECO:0000256" key="6">
    <source>
        <dbReference type="ARBA" id="ARBA00022737"/>
    </source>
</evidence>
<keyword evidence="8" id="KW-0675">Receptor</keyword>
<evidence type="ECO:0000256" key="4">
    <source>
        <dbReference type="ARBA" id="ARBA00022614"/>
    </source>
</evidence>
<accession>A0AAD3NTZ6</accession>
<dbReference type="InterPro" id="IPR011009">
    <property type="entry name" value="Kinase-like_dom_sf"/>
</dbReference>
<dbReference type="EMBL" id="BSEH01000527">
    <property type="protein sequence ID" value="GLJ58770.1"/>
    <property type="molecule type" value="Genomic_DNA"/>
</dbReference>
<evidence type="ECO:0000313" key="10">
    <source>
        <dbReference type="Proteomes" id="UP001234787"/>
    </source>
</evidence>
<dbReference type="SUPFAM" id="SSF56112">
    <property type="entry name" value="Protein kinase-like (PK-like)"/>
    <property type="match status" value="1"/>
</dbReference>
<evidence type="ECO:0000256" key="3">
    <source>
        <dbReference type="ARBA" id="ARBA00022475"/>
    </source>
</evidence>
<dbReference type="Gene3D" id="3.80.10.10">
    <property type="entry name" value="Ribonuclease Inhibitor"/>
    <property type="match status" value="1"/>
</dbReference>
<dbReference type="Pfam" id="PF00560">
    <property type="entry name" value="LRR_1"/>
    <property type="match status" value="1"/>
</dbReference>
<dbReference type="InterPro" id="IPR032675">
    <property type="entry name" value="LRR_dom_sf"/>
</dbReference>
<proteinExistence type="predicted"/>
<evidence type="ECO:0000256" key="8">
    <source>
        <dbReference type="ARBA" id="ARBA00023170"/>
    </source>
</evidence>
<reference evidence="9" key="1">
    <citation type="submission" date="2022-12" db="EMBL/GenBank/DDBJ databases">
        <title>Chromosome-Level Genome Assembly of Japanese Cedar (Cryptomeriajaponica D. Don).</title>
        <authorList>
            <person name="Fujino T."/>
            <person name="Yamaguchi K."/>
            <person name="Yokoyama T."/>
            <person name="Hamanaka T."/>
            <person name="Harazono Y."/>
            <person name="Kamada H."/>
            <person name="Kobayashi W."/>
            <person name="Ujino-Ihara T."/>
            <person name="Uchiyama K."/>
            <person name="Matsumoto A."/>
            <person name="Izuno A."/>
            <person name="Tsumura Y."/>
            <person name="Toyoda A."/>
            <person name="Shigenobu S."/>
            <person name="Moriguchi Y."/>
            <person name="Ueno S."/>
            <person name="Kasahara M."/>
        </authorList>
    </citation>
    <scope>NUCLEOTIDE SEQUENCE</scope>
</reference>
<comment type="caution">
    <text evidence="9">The sequence shown here is derived from an EMBL/GenBank/DDBJ whole genome shotgun (WGS) entry which is preliminary data.</text>
</comment>
<evidence type="ECO:0000256" key="1">
    <source>
        <dbReference type="ARBA" id="ARBA00004167"/>
    </source>
</evidence>
<keyword evidence="7" id="KW-0472">Membrane</keyword>
<protein>
    <submittedName>
        <fullName evidence="9">Uncharacterized protein</fullName>
    </submittedName>
</protein>
<dbReference type="Pfam" id="PF13855">
    <property type="entry name" value="LRR_8"/>
    <property type="match status" value="1"/>
</dbReference>